<protein>
    <recommendedName>
        <fullName evidence="4">Outer-membrane lipoprotein LolB</fullName>
    </recommendedName>
</protein>
<dbReference type="OrthoDB" id="6237392at2"/>
<dbReference type="AlphaFoldDB" id="A0A327WPP9"/>
<evidence type="ECO:0000256" key="2">
    <source>
        <dbReference type="ARBA" id="ARBA00009696"/>
    </source>
</evidence>
<evidence type="ECO:0000256" key="3">
    <source>
        <dbReference type="ARBA" id="ARBA00011245"/>
    </source>
</evidence>
<evidence type="ECO:0000313" key="17">
    <source>
        <dbReference type="Proteomes" id="UP000287865"/>
    </source>
</evidence>
<dbReference type="GO" id="GO:0015031">
    <property type="term" value="P:protein transport"/>
    <property type="evidence" value="ECO:0007669"/>
    <property type="project" value="UniProtKB-KW"/>
</dbReference>
<organism evidence="14 16">
    <name type="scientific">Aliidiomarina maris</name>
    <dbReference type="NCBI Taxonomy" id="531312"/>
    <lineage>
        <taxon>Bacteria</taxon>
        <taxon>Pseudomonadati</taxon>
        <taxon>Pseudomonadota</taxon>
        <taxon>Gammaproteobacteria</taxon>
        <taxon>Alteromonadales</taxon>
        <taxon>Idiomarinaceae</taxon>
        <taxon>Aliidiomarina</taxon>
    </lineage>
</organism>
<comment type="subunit">
    <text evidence="3">Monomer.</text>
</comment>
<dbReference type="InterPro" id="IPR029046">
    <property type="entry name" value="LolA/LolB/LppX"/>
</dbReference>
<keyword evidence="5" id="KW-0813">Transport</keyword>
<evidence type="ECO:0000313" key="14">
    <source>
        <dbReference type="EMBL" id="RAJ93695.1"/>
    </source>
</evidence>
<feature type="signal peptide" evidence="13">
    <location>
        <begin position="1"/>
        <end position="22"/>
    </location>
</feature>
<sequence>MRQIIVSLILVLLTACAGTPLSAPEQEVDADAIASHQQSLQRVDAWEFQSRMAFVDRQANDRQAASLRWYHSDNERALRISHPLRGTLARIEETSEGASLTDNQGQTYRARDIESLLMTHLNVFLPIDLIHAALLGRIPETTIINPNYYADGTLASYEVDIEHPFAAWSQRPAQTWQVTLGRYSSVETDAQTHSQDAVVQLPHELQLRSDDYDIRLSISRWSIL</sequence>
<comment type="subcellular location">
    <subcellularLocation>
        <location evidence="1">Cell outer membrane</location>
        <topology evidence="1">Lipid-anchor</topology>
    </subcellularLocation>
</comment>
<reference evidence="14 16" key="2">
    <citation type="submission" date="2018-06" db="EMBL/GenBank/DDBJ databases">
        <title>Genomic Encyclopedia of Type Strains, Phase III (KMG-III): the genomes of soil and plant-associated and newly described type strains.</title>
        <authorList>
            <person name="Whitman W."/>
        </authorList>
    </citation>
    <scope>NUCLEOTIDE SEQUENCE [LARGE SCALE GENOMIC DNA]</scope>
    <source>
        <strain evidence="14 16">CGMCC 1.15366</strain>
    </source>
</reference>
<keyword evidence="12 14" id="KW-0449">Lipoprotein</keyword>
<dbReference type="EMBL" id="PIPK01000016">
    <property type="protein sequence ID" value="RUO19412.1"/>
    <property type="molecule type" value="Genomic_DNA"/>
</dbReference>
<name>A0A327WPP9_9GAMM</name>
<evidence type="ECO:0000256" key="9">
    <source>
        <dbReference type="ARBA" id="ARBA00023139"/>
    </source>
</evidence>
<evidence type="ECO:0000256" key="1">
    <source>
        <dbReference type="ARBA" id="ARBA00004459"/>
    </source>
</evidence>
<keyword evidence="8" id="KW-0472">Membrane</keyword>
<accession>A0A327WPP9</accession>
<comment type="similarity">
    <text evidence="2">Belongs to the LolB family.</text>
</comment>
<gene>
    <name evidence="15" type="primary">lolB</name>
    <name evidence="14" type="ORF">B0I24_11653</name>
    <name evidence="15" type="ORF">CWE07_13090</name>
</gene>
<feature type="chain" id="PRO_5016282805" description="Outer-membrane lipoprotein LolB" evidence="13">
    <location>
        <begin position="23"/>
        <end position="224"/>
    </location>
</feature>
<dbReference type="NCBIfam" id="TIGR00548">
    <property type="entry name" value="lolB"/>
    <property type="match status" value="1"/>
</dbReference>
<dbReference type="PROSITE" id="PS51257">
    <property type="entry name" value="PROKAR_LIPOPROTEIN"/>
    <property type="match status" value="1"/>
</dbReference>
<dbReference type="EMBL" id="QLMD01000016">
    <property type="protein sequence ID" value="RAJ93695.1"/>
    <property type="molecule type" value="Genomic_DNA"/>
</dbReference>
<dbReference type="Proteomes" id="UP000249203">
    <property type="component" value="Unassembled WGS sequence"/>
</dbReference>
<evidence type="ECO:0000256" key="7">
    <source>
        <dbReference type="ARBA" id="ARBA00022927"/>
    </source>
</evidence>
<evidence type="ECO:0000256" key="13">
    <source>
        <dbReference type="SAM" id="SignalP"/>
    </source>
</evidence>
<keyword evidence="6 13" id="KW-0732">Signal</keyword>
<keyword evidence="11" id="KW-0998">Cell outer membrane</keyword>
<dbReference type="CDD" id="cd16326">
    <property type="entry name" value="LolB"/>
    <property type="match status" value="1"/>
</dbReference>
<keyword evidence="10" id="KW-0143">Chaperone</keyword>
<dbReference type="InterPro" id="IPR004565">
    <property type="entry name" value="OM_lipoprot_LolB"/>
</dbReference>
<comment type="caution">
    <text evidence="14">The sequence shown here is derived from an EMBL/GenBank/DDBJ whole genome shotgun (WGS) entry which is preliminary data.</text>
</comment>
<evidence type="ECO:0000256" key="5">
    <source>
        <dbReference type="ARBA" id="ARBA00022448"/>
    </source>
</evidence>
<dbReference type="GO" id="GO:0009279">
    <property type="term" value="C:cell outer membrane"/>
    <property type="evidence" value="ECO:0007669"/>
    <property type="project" value="UniProtKB-SubCell"/>
</dbReference>
<reference evidence="15 17" key="1">
    <citation type="journal article" date="2018" name="Front. Microbiol.">
        <title>Genome-Based Analysis Reveals the Taxonomy and Diversity of the Family Idiomarinaceae.</title>
        <authorList>
            <person name="Liu Y."/>
            <person name="Lai Q."/>
            <person name="Shao Z."/>
        </authorList>
    </citation>
    <scope>NUCLEOTIDE SEQUENCE [LARGE SCALE GENOMIC DNA]</scope>
    <source>
        <strain evidence="15 17">CF12-14</strain>
    </source>
</reference>
<keyword evidence="7" id="KW-0653">Protein transport</keyword>
<evidence type="ECO:0000256" key="6">
    <source>
        <dbReference type="ARBA" id="ARBA00022729"/>
    </source>
</evidence>
<evidence type="ECO:0000256" key="8">
    <source>
        <dbReference type="ARBA" id="ARBA00023136"/>
    </source>
</evidence>
<evidence type="ECO:0000256" key="11">
    <source>
        <dbReference type="ARBA" id="ARBA00023237"/>
    </source>
</evidence>
<dbReference type="Pfam" id="PF03550">
    <property type="entry name" value="LolB"/>
    <property type="match status" value="1"/>
</dbReference>
<evidence type="ECO:0000256" key="4">
    <source>
        <dbReference type="ARBA" id="ARBA00016202"/>
    </source>
</evidence>
<dbReference type="Proteomes" id="UP000287865">
    <property type="component" value="Unassembled WGS sequence"/>
</dbReference>
<evidence type="ECO:0000313" key="15">
    <source>
        <dbReference type="EMBL" id="RUO19412.1"/>
    </source>
</evidence>
<keyword evidence="17" id="KW-1185">Reference proteome</keyword>
<dbReference type="Gene3D" id="2.50.20.10">
    <property type="entry name" value="Lipoprotein localisation LolA/LolB/LppX"/>
    <property type="match status" value="1"/>
</dbReference>
<dbReference type="SUPFAM" id="SSF89392">
    <property type="entry name" value="Prokaryotic lipoproteins and lipoprotein localization factors"/>
    <property type="match status" value="1"/>
</dbReference>
<evidence type="ECO:0000256" key="12">
    <source>
        <dbReference type="ARBA" id="ARBA00023288"/>
    </source>
</evidence>
<keyword evidence="9" id="KW-0564">Palmitate</keyword>
<evidence type="ECO:0000256" key="10">
    <source>
        <dbReference type="ARBA" id="ARBA00023186"/>
    </source>
</evidence>
<proteinExistence type="inferred from homology"/>
<dbReference type="RefSeq" id="WP_111570337.1">
    <property type="nucleotide sequence ID" value="NZ_PIPK01000016.1"/>
</dbReference>
<evidence type="ECO:0000313" key="16">
    <source>
        <dbReference type="Proteomes" id="UP000249203"/>
    </source>
</evidence>